<accession>A0A381YL04</accession>
<dbReference type="SMART" id="SM00849">
    <property type="entry name" value="Lactamase_B"/>
    <property type="match status" value="1"/>
</dbReference>
<dbReference type="PANTHER" id="PTHR42951">
    <property type="entry name" value="METALLO-BETA-LACTAMASE DOMAIN-CONTAINING"/>
    <property type="match status" value="1"/>
</dbReference>
<dbReference type="InterPro" id="IPR050855">
    <property type="entry name" value="NDM-1-like"/>
</dbReference>
<evidence type="ECO:0000259" key="1">
    <source>
        <dbReference type="SMART" id="SM00849"/>
    </source>
</evidence>
<dbReference type="Pfam" id="PF00753">
    <property type="entry name" value="Lactamase_B"/>
    <property type="match status" value="1"/>
</dbReference>
<feature type="domain" description="Metallo-beta-lactamase" evidence="1">
    <location>
        <begin position="20"/>
        <end position="215"/>
    </location>
</feature>
<dbReference type="AlphaFoldDB" id="A0A381YL04"/>
<dbReference type="InterPro" id="IPR036866">
    <property type="entry name" value="RibonucZ/Hydroxyglut_hydro"/>
</dbReference>
<sequence length="234" mass="25671">MLANDILTVGDGIYQIGLGGTSATLVETNEGPVLIDAGWRWSKARIQKNLRKLGYVIEDVALLAITHFHPDHSGSAKAIKSESNSPVAMHAEDALILSKEISMPGVVGTWYGKILFNPLLNFLRSPSVYPDLILENEMHLPVSTKIEVIHTPGHTAGSVCFHIPEKRLLVGGDVMEHRGGQLHPPSRFFSQDLSQAAHSLKRLRDKDCETICLSHFAAVIENGNSLLDELLDRL</sequence>
<dbReference type="EMBL" id="UINC01018403">
    <property type="protein sequence ID" value="SVA77272.1"/>
    <property type="molecule type" value="Genomic_DNA"/>
</dbReference>
<evidence type="ECO:0000313" key="2">
    <source>
        <dbReference type="EMBL" id="SVA77272.1"/>
    </source>
</evidence>
<dbReference type="InterPro" id="IPR001279">
    <property type="entry name" value="Metallo-B-lactamas"/>
</dbReference>
<reference evidence="2" key="1">
    <citation type="submission" date="2018-05" db="EMBL/GenBank/DDBJ databases">
        <authorList>
            <person name="Lanie J.A."/>
            <person name="Ng W.-L."/>
            <person name="Kazmierczak K.M."/>
            <person name="Andrzejewski T.M."/>
            <person name="Davidsen T.M."/>
            <person name="Wayne K.J."/>
            <person name="Tettelin H."/>
            <person name="Glass J.I."/>
            <person name="Rusch D."/>
            <person name="Podicherti R."/>
            <person name="Tsui H.-C.T."/>
            <person name="Winkler M.E."/>
        </authorList>
    </citation>
    <scope>NUCLEOTIDE SEQUENCE</scope>
</reference>
<name>A0A381YL04_9ZZZZ</name>
<dbReference type="SUPFAM" id="SSF56281">
    <property type="entry name" value="Metallo-hydrolase/oxidoreductase"/>
    <property type="match status" value="1"/>
</dbReference>
<dbReference type="PANTHER" id="PTHR42951:SF17">
    <property type="entry name" value="METALLO-BETA-LACTAMASE DOMAIN-CONTAINING PROTEIN"/>
    <property type="match status" value="1"/>
</dbReference>
<proteinExistence type="predicted"/>
<gene>
    <name evidence="2" type="ORF">METZ01_LOCUS130126</name>
</gene>
<dbReference type="Gene3D" id="3.60.15.10">
    <property type="entry name" value="Ribonuclease Z/Hydroxyacylglutathione hydrolase-like"/>
    <property type="match status" value="1"/>
</dbReference>
<protein>
    <recommendedName>
        <fullName evidence="1">Metallo-beta-lactamase domain-containing protein</fullName>
    </recommendedName>
</protein>
<organism evidence="2">
    <name type="scientific">marine metagenome</name>
    <dbReference type="NCBI Taxonomy" id="408172"/>
    <lineage>
        <taxon>unclassified sequences</taxon>
        <taxon>metagenomes</taxon>
        <taxon>ecological metagenomes</taxon>
    </lineage>
</organism>
<dbReference type="CDD" id="cd07721">
    <property type="entry name" value="yflN-like_MBL-fold"/>
    <property type="match status" value="1"/>
</dbReference>